<proteinExistence type="predicted"/>
<comment type="caution">
    <text evidence="1">The sequence shown here is derived from an EMBL/GenBank/DDBJ whole genome shotgun (WGS) entry which is preliminary data.</text>
</comment>
<evidence type="ECO:0000313" key="1">
    <source>
        <dbReference type="EMBL" id="POV94528.1"/>
    </source>
</evidence>
<dbReference type="Proteomes" id="UP000239156">
    <property type="component" value="Unassembled WGS sequence"/>
</dbReference>
<name>A0A2S4UB49_9BASI</name>
<keyword evidence="2" id="KW-1185">Reference proteome</keyword>
<gene>
    <name evidence="1" type="ORF">PSTT_16816</name>
</gene>
<protein>
    <submittedName>
        <fullName evidence="1">Uncharacterized protein</fullName>
    </submittedName>
</protein>
<sequence length="216" mass="25425">MDTEGKAQLEGNKETEIIDEVVKALSELRLSENNDMDILNISTTQDYMDLEEDYKRSLMILRIKCMFNSSRLCRSYPYISRVVWIKAGGLWEELPGYDAGRIGFTKLLNWEGTMGYLNNHCIWPGKFWITSQERQSVFMGGPAGAHFIREQKMWDAARDREKEEEDFLANIIAKMVLMIGKLDWEAFKWLLRDEQRQLGENYETFWKAWEYAAFSE</sequence>
<dbReference type="EMBL" id="PKSL01000410">
    <property type="protein sequence ID" value="POV94528.1"/>
    <property type="molecule type" value="Genomic_DNA"/>
</dbReference>
<evidence type="ECO:0000313" key="2">
    <source>
        <dbReference type="Proteomes" id="UP000239156"/>
    </source>
</evidence>
<accession>A0A2S4UB49</accession>
<dbReference type="VEuPathDB" id="FungiDB:PSTT_16816"/>
<organism evidence="1 2">
    <name type="scientific">Puccinia striiformis</name>
    <dbReference type="NCBI Taxonomy" id="27350"/>
    <lineage>
        <taxon>Eukaryota</taxon>
        <taxon>Fungi</taxon>
        <taxon>Dikarya</taxon>
        <taxon>Basidiomycota</taxon>
        <taxon>Pucciniomycotina</taxon>
        <taxon>Pucciniomycetes</taxon>
        <taxon>Pucciniales</taxon>
        <taxon>Pucciniaceae</taxon>
        <taxon>Puccinia</taxon>
    </lineage>
</organism>
<dbReference type="AlphaFoldDB" id="A0A2S4UB49"/>
<reference evidence="1" key="1">
    <citation type="submission" date="2017-12" db="EMBL/GenBank/DDBJ databases">
        <title>Gene loss provides genomic basis for host adaptation in cereal stripe rust fungi.</title>
        <authorList>
            <person name="Xia C."/>
        </authorList>
    </citation>
    <scope>NUCLEOTIDE SEQUENCE [LARGE SCALE GENOMIC DNA]</scope>
    <source>
        <strain evidence="1">93-210</strain>
    </source>
</reference>